<dbReference type="InterPro" id="IPR008979">
    <property type="entry name" value="Galactose-bd-like_sf"/>
</dbReference>
<dbReference type="Proteomes" id="UP000673447">
    <property type="component" value="Unassembled WGS sequence"/>
</dbReference>
<dbReference type="InterPro" id="IPR036116">
    <property type="entry name" value="FN3_sf"/>
</dbReference>
<dbReference type="AlphaFoldDB" id="A0A940X210"/>
<dbReference type="InterPro" id="IPR013783">
    <property type="entry name" value="Ig-like_fold"/>
</dbReference>
<gene>
    <name evidence="7" type="ORF">J5837_03980</name>
</gene>
<evidence type="ECO:0000313" key="8">
    <source>
        <dbReference type="Proteomes" id="UP000673447"/>
    </source>
</evidence>
<dbReference type="InterPro" id="IPR051795">
    <property type="entry name" value="Glycosyl_Hydrlase_43"/>
</dbReference>
<keyword evidence="2" id="KW-0378">Hydrolase</keyword>
<accession>A0A940X210</accession>
<organism evidence="7 8">
    <name type="scientific">Pseudoxanthomonas helianthi</name>
    <dbReference type="NCBI Taxonomy" id="1453541"/>
    <lineage>
        <taxon>Bacteria</taxon>
        <taxon>Pseudomonadati</taxon>
        <taxon>Pseudomonadota</taxon>
        <taxon>Gammaproteobacteria</taxon>
        <taxon>Lysobacterales</taxon>
        <taxon>Lysobacteraceae</taxon>
        <taxon>Pseudoxanthomonas</taxon>
    </lineage>
</organism>
<feature type="signal peptide" evidence="4">
    <location>
        <begin position="1"/>
        <end position="22"/>
    </location>
</feature>
<evidence type="ECO:0000256" key="4">
    <source>
        <dbReference type="SAM" id="SignalP"/>
    </source>
</evidence>
<evidence type="ECO:0000259" key="5">
    <source>
        <dbReference type="PROSITE" id="PS50022"/>
    </source>
</evidence>
<feature type="chain" id="PRO_5036868357" evidence="4">
    <location>
        <begin position="23"/>
        <end position="610"/>
    </location>
</feature>
<dbReference type="InterPro" id="IPR000421">
    <property type="entry name" value="FA58C"/>
</dbReference>
<dbReference type="GO" id="GO:0004553">
    <property type="term" value="F:hydrolase activity, hydrolyzing O-glycosyl compounds"/>
    <property type="evidence" value="ECO:0007669"/>
    <property type="project" value="InterPro"/>
</dbReference>
<keyword evidence="4" id="KW-0732">Signal</keyword>
<dbReference type="CDD" id="cd00063">
    <property type="entry name" value="FN3"/>
    <property type="match status" value="1"/>
</dbReference>
<keyword evidence="8" id="KW-1185">Reference proteome</keyword>
<dbReference type="Gene3D" id="2.60.40.10">
    <property type="entry name" value="Immunoglobulins"/>
    <property type="match status" value="1"/>
</dbReference>
<evidence type="ECO:0000256" key="1">
    <source>
        <dbReference type="ARBA" id="ARBA00009865"/>
    </source>
</evidence>
<dbReference type="GO" id="GO:0005975">
    <property type="term" value="P:carbohydrate metabolic process"/>
    <property type="evidence" value="ECO:0007669"/>
    <property type="project" value="InterPro"/>
</dbReference>
<dbReference type="Gene3D" id="2.60.120.260">
    <property type="entry name" value="Galactose-binding domain-like"/>
    <property type="match status" value="1"/>
</dbReference>
<dbReference type="PROSITE" id="PS50853">
    <property type="entry name" value="FN3"/>
    <property type="match status" value="1"/>
</dbReference>
<dbReference type="PANTHER" id="PTHR42812:SF14">
    <property type="entry name" value="SECRETED PROTEIN"/>
    <property type="match status" value="1"/>
</dbReference>
<feature type="domain" description="Fibronectin type-III" evidence="6">
    <location>
        <begin position="524"/>
        <end position="610"/>
    </location>
</feature>
<dbReference type="EMBL" id="JAGKTC010000001">
    <property type="protein sequence ID" value="MBP3983576.1"/>
    <property type="molecule type" value="Genomic_DNA"/>
</dbReference>
<feature type="domain" description="F5/8 type C" evidence="5">
    <location>
        <begin position="366"/>
        <end position="516"/>
    </location>
</feature>
<dbReference type="CDD" id="cd08982">
    <property type="entry name" value="GH43-like"/>
    <property type="match status" value="1"/>
</dbReference>
<dbReference type="SUPFAM" id="SSF75005">
    <property type="entry name" value="Arabinanase/levansucrase/invertase"/>
    <property type="match status" value="1"/>
</dbReference>
<evidence type="ECO:0000256" key="3">
    <source>
        <dbReference type="ARBA" id="ARBA00023295"/>
    </source>
</evidence>
<dbReference type="PANTHER" id="PTHR42812">
    <property type="entry name" value="BETA-XYLOSIDASE"/>
    <property type="match status" value="1"/>
</dbReference>
<dbReference type="SUPFAM" id="SSF49265">
    <property type="entry name" value="Fibronectin type III"/>
    <property type="match status" value="1"/>
</dbReference>
<reference evidence="7" key="1">
    <citation type="journal article" date="2016" name="Int. J. Syst. Evol. Microbiol.">
        <title>Pseudoxanthomonas helianthi sp. nov., isolated from roots of Jerusalem artichoke (Helianthus tuberosus).</title>
        <authorList>
            <person name="Kittiwongwattana C."/>
            <person name="Thawai C."/>
        </authorList>
    </citation>
    <scope>NUCLEOTIDE SEQUENCE</scope>
    <source>
        <strain evidence="7">110414</strain>
    </source>
</reference>
<dbReference type="Pfam" id="PF04616">
    <property type="entry name" value="Glyco_hydro_43"/>
    <property type="match status" value="1"/>
</dbReference>
<name>A0A940X210_9GAMM</name>
<dbReference type="RefSeq" id="WP_210535412.1">
    <property type="nucleotide sequence ID" value="NZ_JAGKTC010000001.1"/>
</dbReference>
<evidence type="ECO:0000256" key="2">
    <source>
        <dbReference type="ARBA" id="ARBA00022801"/>
    </source>
</evidence>
<proteinExistence type="inferred from homology"/>
<comment type="similarity">
    <text evidence="1">Belongs to the glycosyl hydrolase 43 family.</text>
</comment>
<dbReference type="Gene3D" id="2.115.10.20">
    <property type="entry name" value="Glycosyl hydrolase domain, family 43"/>
    <property type="match status" value="1"/>
</dbReference>
<keyword evidence="3" id="KW-0326">Glycosidase</keyword>
<protein>
    <submittedName>
        <fullName evidence="7">Family 43 glycosylhydrolase</fullName>
    </submittedName>
</protein>
<dbReference type="InterPro" id="IPR023296">
    <property type="entry name" value="Glyco_hydro_beta-prop_sf"/>
</dbReference>
<evidence type="ECO:0000259" key="6">
    <source>
        <dbReference type="PROSITE" id="PS50853"/>
    </source>
</evidence>
<dbReference type="SUPFAM" id="SSF49785">
    <property type="entry name" value="Galactose-binding domain-like"/>
    <property type="match status" value="1"/>
</dbReference>
<dbReference type="InterPro" id="IPR006710">
    <property type="entry name" value="Glyco_hydro_43"/>
</dbReference>
<comment type="caution">
    <text evidence="7">The sequence shown here is derived from an EMBL/GenBank/DDBJ whole genome shotgun (WGS) entry which is preliminary data.</text>
</comment>
<dbReference type="InterPro" id="IPR003961">
    <property type="entry name" value="FN3_dom"/>
</dbReference>
<sequence length="610" mass="67585">MPTILPRFLPSCLLLCIATAHAADPPPGKRTYANPVDIDYRYNFEQLNQGISYRTGADPVIVRHDGAYYLFMTLADGYWRSDNLLDWQFIAPSRWPFESIVAPAAVSDGKRLVLMQSAFVPRPVLESTDPASGRLDFLTRLLPPIPGAVPPGQDILPLRPGQTPPGPWDPALFIDDDGQWYLYWNSSDTYPIYGIAMDRVARGFAFRGTPQVMLALDPAKHGWERFGPDHRGAKFPDGKPIGNYLEGAWMNKVGGRYYLQYGAPGTEYNVYANGVYVGEHPLGPFTYAAYNPVAYKPGGFVEGAGHGSTFQDAHGNWWNTGTPWIGYNWTFERRIAMFPAHFAEDGQMSVSTRFGDFPHYMPEGKVDDPEALFTGWMLLSYRKPASASSTLGEFAAGNVTDENPRTFWVAKDNHAGETLTVDLGAEKTVRAVQVNYADYKSGLFGDGPEIYTAFRLEHSADGKHWQSLAKTDGPRRDRPNAYLQLPEPVRTRYLRYVHGHVGAAHLAISDLRVFGNADGEAPAAPRQVGGVRDADARNATIRWQAVPGATGYNVRWGIRPDRLNLAYQVFADRGTELELRALNVGQRYSVAVEAFNETGVSPLSEVVALP</sequence>
<evidence type="ECO:0000313" key="7">
    <source>
        <dbReference type="EMBL" id="MBP3983576.1"/>
    </source>
</evidence>
<dbReference type="Pfam" id="PF00754">
    <property type="entry name" value="F5_F8_type_C"/>
    <property type="match status" value="1"/>
</dbReference>
<reference evidence="7" key="2">
    <citation type="submission" date="2021-03" db="EMBL/GenBank/DDBJ databases">
        <authorList>
            <person name="Cao W."/>
        </authorList>
    </citation>
    <scope>NUCLEOTIDE SEQUENCE</scope>
    <source>
        <strain evidence="7">110414</strain>
    </source>
</reference>
<dbReference type="PROSITE" id="PS50022">
    <property type="entry name" value="FA58C_3"/>
    <property type="match status" value="1"/>
</dbReference>